<comment type="subcellular location">
    <subcellularLocation>
        <location evidence="3">Cell membrane</location>
        <topology evidence="3">Lipid-anchor</topology>
        <topology evidence="3">GPI-anchor</topology>
    </subcellularLocation>
    <subcellularLocation>
        <location evidence="2">Cell membrane</location>
        <topology evidence="2">Single-pass type II membrane protein</topology>
    </subcellularLocation>
</comment>
<dbReference type="CDD" id="cd09601">
    <property type="entry name" value="M1_APN-Q_like"/>
    <property type="match status" value="1"/>
</dbReference>
<reference evidence="27 28" key="1">
    <citation type="journal article" date="2021" name="BMC Biol.">
        <title>Horizontally acquired antibacterial genes associated with adaptive radiation of ladybird beetles.</title>
        <authorList>
            <person name="Li H.S."/>
            <person name="Tang X.F."/>
            <person name="Huang Y.H."/>
            <person name="Xu Z.Y."/>
            <person name="Chen M.L."/>
            <person name="Du X.Y."/>
            <person name="Qiu B.Y."/>
            <person name="Chen P.T."/>
            <person name="Zhang W."/>
            <person name="Slipinski A."/>
            <person name="Escalona H.E."/>
            <person name="Waterhouse R.M."/>
            <person name="Zwick A."/>
            <person name="Pang H."/>
        </authorList>
    </citation>
    <scope>NUCLEOTIDE SEQUENCE [LARGE SCALE GENOMIC DNA]</scope>
    <source>
        <strain evidence="27">SYSU2018</strain>
    </source>
</reference>
<comment type="catalytic activity">
    <reaction evidence="1">
        <text>Release of N-terminal glutamate (and to a lesser extent aspartate) from a peptide.</text>
        <dbReference type="EC" id="3.4.11.7"/>
    </reaction>
</comment>
<dbReference type="Proteomes" id="UP001516400">
    <property type="component" value="Unassembled WGS sequence"/>
</dbReference>
<keyword evidence="20" id="KW-0325">Glycoprotein</keyword>
<evidence type="ECO:0000256" key="16">
    <source>
        <dbReference type="ARBA" id="ARBA00022989"/>
    </source>
</evidence>
<evidence type="ECO:0000256" key="18">
    <source>
        <dbReference type="ARBA" id="ARBA00023136"/>
    </source>
</evidence>
<evidence type="ECO:0000256" key="21">
    <source>
        <dbReference type="ARBA" id="ARBA00023288"/>
    </source>
</evidence>
<comment type="caution">
    <text evidence="27">The sequence shown here is derived from an EMBL/GenBank/DDBJ whole genome shotgun (WGS) entry which is preliminary data.</text>
</comment>
<dbReference type="GO" id="GO:0008237">
    <property type="term" value="F:metallopeptidase activity"/>
    <property type="evidence" value="ECO:0007669"/>
    <property type="project" value="UniProtKB-KW"/>
</dbReference>
<evidence type="ECO:0000256" key="17">
    <source>
        <dbReference type="ARBA" id="ARBA00023049"/>
    </source>
</evidence>
<evidence type="ECO:0000259" key="25">
    <source>
        <dbReference type="Pfam" id="PF01433"/>
    </source>
</evidence>
<evidence type="ECO:0000256" key="4">
    <source>
        <dbReference type="ARBA" id="ARBA00010136"/>
    </source>
</evidence>
<dbReference type="GO" id="GO:0006508">
    <property type="term" value="P:proteolysis"/>
    <property type="evidence" value="ECO:0007669"/>
    <property type="project" value="UniProtKB-KW"/>
</dbReference>
<evidence type="ECO:0000259" key="26">
    <source>
        <dbReference type="Pfam" id="PF11838"/>
    </source>
</evidence>
<keyword evidence="8" id="KW-1003">Cell membrane</keyword>
<feature type="domain" description="Peptidase M1 membrane alanine aminopeptidase" evidence="25">
    <location>
        <begin position="65"/>
        <end position="283"/>
    </location>
</feature>
<keyword evidence="12 23" id="KW-0479">Metal-binding</keyword>
<dbReference type="GO" id="GO:0004230">
    <property type="term" value="F:glutamyl aminopeptidase activity"/>
    <property type="evidence" value="ECO:0007669"/>
    <property type="project" value="UniProtKB-EC"/>
</dbReference>
<dbReference type="EC" id="3.4.11.7" evidence="6"/>
<dbReference type="InterPro" id="IPR001930">
    <property type="entry name" value="Peptidase_M1"/>
</dbReference>
<dbReference type="GO" id="GO:0046872">
    <property type="term" value="F:metal ion binding"/>
    <property type="evidence" value="ECO:0007669"/>
    <property type="project" value="UniProtKB-KW"/>
</dbReference>
<keyword evidence="15" id="KW-0106">Calcium</keyword>
<accession>A0ABD2NKL2</accession>
<comment type="cofactor">
    <cofactor evidence="23">
        <name>Zn(2+)</name>
        <dbReference type="ChEBI" id="CHEBI:29105"/>
    </cofactor>
    <text evidence="23">Binds 1 zinc ion per subunit.</text>
</comment>
<keyword evidence="10" id="KW-0645">Protease</keyword>
<keyword evidence="7" id="KW-0031">Aminopeptidase</keyword>
<dbReference type="Gene3D" id="1.25.50.20">
    <property type="match status" value="1"/>
</dbReference>
<keyword evidence="19" id="KW-1015">Disulfide bond</keyword>
<name>A0ABD2NKL2_9CUCU</name>
<evidence type="ECO:0000256" key="7">
    <source>
        <dbReference type="ARBA" id="ARBA00022438"/>
    </source>
</evidence>
<dbReference type="PANTHER" id="PTHR11533">
    <property type="entry name" value="PROTEASE M1 ZINC METALLOPROTEASE"/>
    <property type="match status" value="1"/>
</dbReference>
<evidence type="ECO:0000313" key="28">
    <source>
        <dbReference type="Proteomes" id="UP001516400"/>
    </source>
</evidence>
<dbReference type="GO" id="GO:0098552">
    <property type="term" value="C:side of membrane"/>
    <property type="evidence" value="ECO:0007669"/>
    <property type="project" value="UniProtKB-KW"/>
</dbReference>
<dbReference type="InterPro" id="IPR014782">
    <property type="entry name" value="Peptidase_M1_dom"/>
</dbReference>
<evidence type="ECO:0000256" key="1">
    <source>
        <dbReference type="ARBA" id="ARBA00001703"/>
    </source>
</evidence>
<dbReference type="AlphaFoldDB" id="A0ABD2NKL2"/>
<dbReference type="Gene3D" id="2.60.40.1910">
    <property type="match status" value="1"/>
</dbReference>
<proteinExistence type="inferred from homology"/>
<evidence type="ECO:0000256" key="2">
    <source>
        <dbReference type="ARBA" id="ARBA00004401"/>
    </source>
</evidence>
<dbReference type="FunFam" id="1.25.50.20:FF:000001">
    <property type="entry name" value="Aminopeptidase"/>
    <property type="match status" value="1"/>
</dbReference>
<evidence type="ECO:0000256" key="24">
    <source>
        <dbReference type="PIRSR" id="PIRSR634016-4"/>
    </source>
</evidence>
<keyword evidence="28" id="KW-1185">Reference proteome</keyword>
<comment type="similarity">
    <text evidence="4">Belongs to the peptidase M1 family.</text>
</comment>
<evidence type="ECO:0000256" key="3">
    <source>
        <dbReference type="ARBA" id="ARBA00004609"/>
    </source>
</evidence>
<gene>
    <name evidence="27" type="ORF">HHI36_016588</name>
</gene>
<evidence type="ECO:0000256" key="9">
    <source>
        <dbReference type="ARBA" id="ARBA00022622"/>
    </source>
</evidence>
<dbReference type="Pfam" id="PF11838">
    <property type="entry name" value="ERAP1_C"/>
    <property type="match status" value="1"/>
</dbReference>
<evidence type="ECO:0000256" key="19">
    <source>
        <dbReference type="ARBA" id="ARBA00023157"/>
    </source>
</evidence>
<dbReference type="InterPro" id="IPR050344">
    <property type="entry name" value="Peptidase_M1_aminopeptidases"/>
</dbReference>
<dbReference type="EMBL" id="JABFTP020000124">
    <property type="protein sequence ID" value="KAL3279074.1"/>
    <property type="molecule type" value="Genomic_DNA"/>
</dbReference>
<dbReference type="PRINTS" id="PR00756">
    <property type="entry name" value="ALADIPTASE"/>
</dbReference>
<evidence type="ECO:0000256" key="22">
    <source>
        <dbReference type="PIRSR" id="PIRSR634016-1"/>
    </source>
</evidence>
<feature type="site" description="Transition state stabilizer" evidence="24">
    <location>
        <position position="222"/>
    </location>
</feature>
<evidence type="ECO:0000256" key="12">
    <source>
        <dbReference type="ARBA" id="ARBA00022723"/>
    </source>
</evidence>
<evidence type="ECO:0000256" key="8">
    <source>
        <dbReference type="ARBA" id="ARBA00022475"/>
    </source>
</evidence>
<keyword evidence="21" id="KW-0449">Lipoprotein</keyword>
<feature type="binding site" evidence="23">
    <location>
        <position position="140"/>
    </location>
    <ligand>
        <name>Zn(2+)</name>
        <dbReference type="ChEBI" id="CHEBI:29105"/>
        <note>catalytic</note>
    </ligand>
</feature>
<evidence type="ECO:0000256" key="11">
    <source>
        <dbReference type="ARBA" id="ARBA00022692"/>
    </source>
</evidence>
<keyword evidence="17" id="KW-0482">Metalloprotease</keyword>
<evidence type="ECO:0000256" key="23">
    <source>
        <dbReference type="PIRSR" id="PIRSR634016-3"/>
    </source>
</evidence>
<dbReference type="FunFam" id="2.60.40.1910:FF:000003">
    <property type="entry name" value="Aminopeptidase"/>
    <property type="match status" value="1"/>
</dbReference>
<dbReference type="PANTHER" id="PTHR11533:SF276">
    <property type="entry name" value="GLUTAMYL AMINOPEPTIDASE"/>
    <property type="match status" value="1"/>
</dbReference>
<keyword evidence="14 23" id="KW-0862">Zinc</keyword>
<keyword evidence="11" id="KW-0812">Transmembrane</keyword>
<evidence type="ECO:0000256" key="6">
    <source>
        <dbReference type="ARBA" id="ARBA00012567"/>
    </source>
</evidence>
<feature type="active site" description="Proton acceptor" evidence="22">
    <location>
        <position position="137"/>
    </location>
</feature>
<feature type="domain" description="ERAP1-like C-terminal" evidence="26">
    <location>
        <begin position="363"/>
        <end position="676"/>
    </location>
</feature>
<keyword evidence="18" id="KW-0472">Membrane</keyword>
<keyword evidence="16" id="KW-1133">Transmembrane helix</keyword>
<evidence type="ECO:0000256" key="20">
    <source>
        <dbReference type="ARBA" id="ARBA00023180"/>
    </source>
</evidence>
<comment type="subunit">
    <text evidence="5">Homodimer; disulfide-linked.</text>
</comment>
<keyword evidence="13" id="KW-0378">Hydrolase</keyword>
<dbReference type="InterPro" id="IPR034016">
    <property type="entry name" value="M1_APN-typ"/>
</dbReference>
<evidence type="ECO:0000256" key="14">
    <source>
        <dbReference type="ARBA" id="ARBA00022833"/>
    </source>
</evidence>
<dbReference type="InterPro" id="IPR024571">
    <property type="entry name" value="ERAP1-like_C_dom"/>
</dbReference>
<organism evidence="27 28">
    <name type="scientific">Cryptolaemus montrouzieri</name>
    <dbReference type="NCBI Taxonomy" id="559131"/>
    <lineage>
        <taxon>Eukaryota</taxon>
        <taxon>Metazoa</taxon>
        <taxon>Ecdysozoa</taxon>
        <taxon>Arthropoda</taxon>
        <taxon>Hexapoda</taxon>
        <taxon>Insecta</taxon>
        <taxon>Pterygota</taxon>
        <taxon>Neoptera</taxon>
        <taxon>Endopterygota</taxon>
        <taxon>Coleoptera</taxon>
        <taxon>Polyphaga</taxon>
        <taxon>Cucujiformia</taxon>
        <taxon>Coccinelloidea</taxon>
        <taxon>Coccinellidae</taxon>
        <taxon>Scymninae</taxon>
        <taxon>Scymnini</taxon>
        <taxon>Cryptolaemus</taxon>
    </lineage>
</organism>
<keyword evidence="9" id="KW-0336">GPI-anchor</keyword>
<evidence type="ECO:0000256" key="15">
    <source>
        <dbReference type="ARBA" id="ARBA00022837"/>
    </source>
</evidence>
<protein>
    <recommendedName>
        <fullName evidence="6">glutamyl aminopeptidase</fullName>
        <ecNumber evidence="6">3.4.11.7</ecNumber>
    </recommendedName>
</protein>
<sequence length="698" mass="80570">MVGPEEDYKGGKLVHFQETVSMSTYLSCVIVCDFKYTETSFDNNGTQVPFRVYANPEQLEKTEYAGKVGKKTIEYYIKYFDIPYPLPKLDMVAIPDFASGAMENWGLVTYRETALLYTPETHSTDNKQRVLTVVAHELAHSWFGNLVTMDWYDNLWLNEGFASYIEYKGGDAAEPTFGLMDQFLVREMHPVLIFDAKISSHPIIQEVATPDQINEVFDIISYNKGASVLRMLEHAVGADNFKKGVTNYLIKYKYGNAVTEQLWSELQTIVGPSMDVVEFMDTFTIQMGYPILNVSVDGNKYTLRQKRFLVNPDDREKQKPSPLGYKWTIPVTYITDKGKSKEIIWFNKTQDSVVIEKPKDVKWFKFNYDQAGYYRVNYPEDLWKELGANMLELPISDRTHLLEEAFSIASSGELSFKIPLELTKYLKDEINYAPWEVASTELLRTLKLLKSSSYEHQFKEYIIKILTPIYTNLSWTIGEDDSHLTKLARVVILKLACEVGYEEALKSASDQLDEWFTTRTMLPDLREIIYRYGMQSANREKWEKMLAIFKEETDANEKLKQLHGLASVKDPSLLIRLLDLAKDESYVRKQDYHIFMSMMGRNPVALPIVWDYIRDNWQTLVKRFTLNDKHLGDMISSVTSSFSMKVKLAEMESFFEAYPEAGAGTAARRTALETVKNNIVWLSKYKRTIEKWIAANSS</sequence>
<dbReference type="GO" id="GO:0005886">
    <property type="term" value="C:plasma membrane"/>
    <property type="evidence" value="ECO:0007669"/>
    <property type="project" value="UniProtKB-SubCell"/>
</dbReference>
<dbReference type="Gene3D" id="1.10.390.10">
    <property type="entry name" value="Neutral Protease Domain 2"/>
    <property type="match status" value="1"/>
</dbReference>
<feature type="binding site" evidence="23">
    <location>
        <position position="159"/>
    </location>
    <ligand>
        <name>Zn(2+)</name>
        <dbReference type="ChEBI" id="CHEBI:29105"/>
        <note>catalytic</note>
    </ligand>
</feature>
<dbReference type="InterPro" id="IPR027268">
    <property type="entry name" value="Peptidase_M4/M1_CTD_sf"/>
</dbReference>
<evidence type="ECO:0000256" key="13">
    <source>
        <dbReference type="ARBA" id="ARBA00022801"/>
    </source>
</evidence>
<evidence type="ECO:0000313" key="27">
    <source>
        <dbReference type="EMBL" id="KAL3279074.1"/>
    </source>
</evidence>
<evidence type="ECO:0000256" key="10">
    <source>
        <dbReference type="ARBA" id="ARBA00022670"/>
    </source>
</evidence>
<feature type="binding site" evidence="23">
    <location>
        <position position="136"/>
    </location>
    <ligand>
        <name>Zn(2+)</name>
        <dbReference type="ChEBI" id="CHEBI:29105"/>
        <note>catalytic</note>
    </ligand>
</feature>
<dbReference type="Pfam" id="PF01433">
    <property type="entry name" value="Peptidase_M1"/>
    <property type="match status" value="1"/>
</dbReference>
<evidence type="ECO:0000256" key="5">
    <source>
        <dbReference type="ARBA" id="ARBA00011748"/>
    </source>
</evidence>
<dbReference type="FunFam" id="1.10.390.10:FF:000016">
    <property type="entry name" value="Glutamyl aminopeptidase"/>
    <property type="match status" value="1"/>
</dbReference>
<dbReference type="SUPFAM" id="SSF55486">
    <property type="entry name" value="Metalloproteases ('zincins'), catalytic domain"/>
    <property type="match status" value="1"/>
</dbReference>